<keyword evidence="2 3" id="KW-0819">tRNA processing</keyword>
<evidence type="ECO:0000313" key="5">
    <source>
        <dbReference type="Proteomes" id="UP000275267"/>
    </source>
</evidence>
<dbReference type="FunFam" id="3.40.50.620:FF:000199">
    <property type="entry name" value="Cytoplasmic tRNA 2-thiolation protein 2"/>
    <property type="match status" value="1"/>
</dbReference>
<sequence length="478" mass="51456">MAAASACGGAGCGPHCSSPSAAGAEEGAPAERMGRLSIAAGATTTCGKCDGGGPAVAVSGGAGMCRECFRAYLFGKFKLAVTSNAMVRPTDAVLLAFSGGPASSVAAQPRVALQFIHEMQSKAIQSWETSNSQALPVFGVGIAFVDESALSVRPEHETETATEDIKSIVSSLSPGNKQVHFAPLEDLFSSGSKDKAARLKEVLGMIDDETGRDDFVQCLRMLSLQKTALENGYTKIMLGTCASGIACHVLSATVKGQGYSLPADVQYVDTRWEVPVVLPLHDCLAQELSLLCVLDSLKTQQLLDSPCSGINSLVASFVSRLREENPSREHTILRTAQKLKPFPFNKFSANGYHDFLPSRLRPKFQNVDTNESTFSEILCLICGSPFSESELQNLENTKHKAQKKIDLYTAHCCQSCRFQILPAATDTYAHFFSLLPKFWTEKVDPASASNSSLSALILRTVSFRDQIEDYLLEEDDVN</sequence>
<dbReference type="GO" id="GO:0016779">
    <property type="term" value="F:nucleotidyltransferase activity"/>
    <property type="evidence" value="ECO:0007669"/>
    <property type="project" value="UniProtKB-UniRule"/>
</dbReference>
<comment type="caution">
    <text evidence="4">The sequence shown here is derived from an EMBL/GenBank/DDBJ whole genome shotgun (WGS) entry which is preliminary data.</text>
</comment>
<dbReference type="Gene3D" id="3.40.50.620">
    <property type="entry name" value="HUPs"/>
    <property type="match status" value="1"/>
</dbReference>
<dbReference type="PANTHER" id="PTHR20882:SF14">
    <property type="entry name" value="CYTOPLASMIC TRNA 2-THIOLATION PROTEIN 2"/>
    <property type="match status" value="1"/>
</dbReference>
<dbReference type="GO" id="GO:0016783">
    <property type="term" value="F:sulfurtransferase activity"/>
    <property type="evidence" value="ECO:0007669"/>
    <property type="project" value="TreeGrafter"/>
</dbReference>
<name>A0A3L6R8E8_PANMI</name>
<accession>A0A3L6R8E8</accession>
<reference evidence="5" key="1">
    <citation type="journal article" date="2019" name="Nat. Commun.">
        <title>The genome of broomcorn millet.</title>
        <authorList>
            <person name="Zou C."/>
            <person name="Miki D."/>
            <person name="Li D."/>
            <person name="Tang Q."/>
            <person name="Xiao L."/>
            <person name="Rajput S."/>
            <person name="Deng P."/>
            <person name="Jia W."/>
            <person name="Huang R."/>
            <person name="Zhang M."/>
            <person name="Sun Y."/>
            <person name="Hu J."/>
            <person name="Fu X."/>
            <person name="Schnable P.S."/>
            <person name="Li F."/>
            <person name="Zhang H."/>
            <person name="Feng B."/>
            <person name="Zhu X."/>
            <person name="Liu R."/>
            <person name="Schnable J.C."/>
            <person name="Zhu J.-K."/>
            <person name="Zhang H."/>
        </authorList>
    </citation>
    <scope>NUCLEOTIDE SEQUENCE [LARGE SCALE GENOMIC DNA]</scope>
</reference>
<proteinExistence type="inferred from homology"/>
<gene>
    <name evidence="4" type="ORF">C2845_PM06G32540</name>
</gene>
<dbReference type="SUPFAM" id="SSF52402">
    <property type="entry name" value="Adenine nucleotide alpha hydrolases-like"/>
    <property type="match status" value="1"/>
</dbReference>
<comment type="function">
    <text evidence="3">Plays a central role in 2-thiolation of mcm(5)S(2)U at tRNA wobble positions of tRNA(Lys), tRNA(Glu) and tRNA(Gln). May act by forming a heterodimer with NCS6/CTU1 that ligates sulfur from thiocarboxylated URM1 onto the uridine of tRNAs at wobble position.</text>
</comment>
<dbReference type="GO" id="GO:0002143">
    <property type="term" value="P:tRNA wobble position uridine thiolation"/>
    <property type="evidence" value="ECO:0007669"/>
    <property type="project" value="TreeGrafter"/>
</dbReference>
<dbReference type="PANTHER" id="PTHR20882">
    <property type="entry name" value="CYTOPLASMIC TRNA 2-THIOLATION PROTEIN 2"/>
    <property type="match status" value="1"/>
</dbReference>
<protein>
    <recommendedName>
        <fullName evidence="3">Cytoplasmic tRNA 2-thiolation protein 2</fullName>
    </recommendedName>
</protein>
<dbReference type="Proteomes" id="UP000275267">
    <property type="component" value="Unassembled WGS sequence"/>
</dbReference>
<evidence type="ECO:0000313" key="4">
    <source>
        <dbReference type="EMBL" id="RLM98942.1"/>
    </source>
</evidence>
<comment type="pathway">
    <text evidence="3">tRNA modification; 5-methoxycarbonylmethyl-2-thiouridine-tRNA biosynthesis.</text>
</comment>
<dbReference type="InterPro" id="IPR014729">
    <property type="entry name" value="Rossmann-like_a/b/a_fold"/>
</dbReference>
<comment type="subcellular location">
    <subcellularLocation>
        <location evidence="3">Cytoplasm</location>
    </subcellularLocation>
</comment>
<keyword evidence="1 3" id="KW-0963">Cytoplasm</keyword>
<evidence type="ECO:0000256" key="1">
    <source>
        <dbReference type="ARBA" id="ARBA00022490"/>
    </source>
</evidence>
<dbReference type="InterPro" id="IPR019407">
    <property type="entry name" value="CTU2"/>
</dbReference>
<keyword evidence="5" id="KW-1185">Reference proteome</keyword>
<dbReference type="GO" id="GO:0032447">
    <property type="term" value="P:protein urmylation"/>
    <property type="evidence" value="ECO:0007669"/>
    <property type="project" value="UniProtKB-UniRule"/>
</dbReference>
<evidence type="ECO:0000256" key="3">
    <source>
        <dbReference type="HAMAP-Rule" id="MF_03054"/>
    </source>
</evidence>
<dbReference type="GO" id="GO:0000049">
    <property type="term" value="F:tRNA binding"/>
    <property type="evidence" value="ECO:0007669"/>
    <property type="project" value="InterPro"/>
</dbReference>
<evidence type="ECO:0000256" key="2">
    <source>
        <dbReference type="ARBA" id="ARBA00022694"/>
    </source>
</evidence>
<dbReference type="OrthoDB" id="25129at2759"/>
<dbReference type="AlphaFoldDB" id="A0A3L6R8E8"/>
<dbReference type="UniPathway" id="UPA00988"/>
<comment type="similarity">
    <text evidence="3">Belongs to the CTU2/NCS2 family.</text>
</comment>
<dbReference type="STRING" id="4540.A0A3L6R8E8"/>
<dbReference type="HAMAP" id="MF_03054">
    <property type="entry name" value="CTU2"/>
    <property type="match status" value="1"/>
</dbReference>
<organism evidence="4 5">
    <name type="scientific">Panicum miliaceum</name>
    <name type="common">Proso millet</name>
    <name type="synonym">Broomcorn millet</name>
    <dbReference type="NCBI Taxonomy" id="4540"/>
    <lineage>
        <taxon>Eukaryota</taxon>
        <taxon>Viridiplantae</taxon>
        <taxon>Streptophyta</taxon>
        <taxon>Embryophyta</taxon>
        <taxon>Tracheophyta</taxon>
        <taxon>Spermatophyta</taxon>
        <taxon>Magnoliopsida</taxon>
        <taxon>Liliopsida</taxon>
        <taxon>Poales</taxon>
        <taxon>Poaceae</taxon>
        <taxon>PACMAD clade</taxon>
        <taxon>Panicoideae</taxon>
        <taxon>Panicodae</taxon>
        <taxon>Paniceae</taxon>
        <taxon>Panicinae</taxon>
        <taxon>Panicum</taxon>
        <taxon>Panicum sect. Panicum</taxon>
    </lineage>
</organism>
<dbReference type="GO" id="GO:0005829">
    <property type="term" value="C:cytosol"/>
    <property type="evidence" value="ECO:0007669"/>
    <property type="project" value="TreeGrafter"/>
</dbReference>
<dbReference type="EMBL" id="PQIB02000009">
    <property type="protein sequence ID" value="RLM98942.1"/>
    <property type="molecule type" value="Genomic_DNA"/>
</dbReference>